<dbReference type="InterPro" id="IPR046826">
    <property type="entry name" value="PDH_N"/>
</dbReference>
<dbReference type="GO" id="GO:0006571">
    <property type="term" value="P:tyrosine biosynthetic process"/>
    <property type="evidence" value="ECO:0007669"/>
    <property type="project" value="InterPro"/>
</dbReference>
<comment type="caution">
    <text evidence="3">The sequence shown here is derived from an EMBL/GenBank/DDBJ whole genome shotgun (WGS) entry which is preliminary data.</text>
</comment>
<evidence type="ECO:0000256" key="1">
    <source>
        <dbReference type="ARBA" id="ARBA00023002"/>
    </source>
</evidence>
<protein>
    <submittedName>
        <fullName evidence="3">Prephenate dehydrogenase/arogenate dehydrogenase family protein</fullName>
    </submittedName>
</protein>
<dbReference type="RefSeq" id="WP_304122488.1">
    <property type="nucleotide sequence ID" value="NZ_DYZA01000145.1"/>
</dbReference>
<dbReference type="AlphaFoldDB" id="A0A921AX31"/>
<sequence>MSERIVIAGCRGRMGAMLMERLGGSEAFSPVGLDLPYEPEAMKEACKGARVVLLCIPATAIPATLEKLLPFMEPSAILSDITSVKELPMRHMESLWNGPVVGTHPLFGPVPAQDLELRVTIVPGSRASEEDVAFVESLFHSFSCVTFRATAEEHDMAEAKIQGMNFITSAAYFAMTAEDPALLPYITPSFLRRMNSTEKQLMEDGPLFTWLFEANPHSQAMVRQYRNLLSLAAAGDVDLILRKAQWWWKDGAGKEKLHEEARKVALQSARAGLKKGKTS</sequence>
<dbReference type="GO" id="GO:0004665">
    <property type="term" value="F:prephenate dehydrogenase (NADP+) activity"/>
    <property type="evidence" value="ECO:0007669"/>
    <property type="project" value="InterPro"/>
</dbReference>
<dbReference type="InterPro" id="IPR036291">
    <property type="entry name" value="NAD(P)-bd_dom_sf"/>
</dbReference>
<dbReference type="Proteomes" id="UP000698963">
    <property type="component" value="Unassembled WGS sequence"/>
</dbReference>
<dbReference type="Gene3D" id="3.40.50.720">
    <property type="entry name" value="NAD(P)-binding Rossmann-like Domain"/>
    <property type="match status" value="1"/>
</dbReference>
<accession>A0A921AX31</accession>
<dbReference type="InterPro" id="IPR003099">
    <property type="entry name" value="Prephen_DH"/>
</dbReference>
<name>A0A921AX31_9BACT</name>
<evidence type="ECO:0000259" key="2">
    <source>
        <dbReference type="PROSITE" id="PS51176"/>
    </source>
</evidence>
<reference evidence="3" key="1">
    <citation type="journal article" date="2021" name="PeerJ">
        <title>Extensive microbial diversity within the chicken gut microbiome revealed by metagenomics and culture.</title>
        <authorList>
            <person name="Gilroy R."/>
            <person name="Ravi A."/>
            <person name="Getino M."/>
            <person name="Pursley I."/>
            <person name="Horton D.L."/>
            <person name="Alikhan N.F."/>
            <person name="Baker D."/>
            <person name="Gharbi K."/>
            <person name="Hall N."/>
            <person name="Watson M."/>
            <person name="Adriaenssens E.M."/>
            <person name="Foster-Nyarko E."/>
            <person name="Jarju S."/>
            <person name="Secka A."/>
            <person name="Antonio M."/>
            <person name="Oren A."/>
            <person name="Chaudhuri R.R."/>
            <person name="La Ragione R."/>
            <person name="Hildebrand F."/>
            <person name="Pallen M.J."/>
        </authorList>
    </citation>
    <scope>NUCLEOTIDE SEQUENCE</scope>
    <source>
        <strain evidence="3">ChiGjej2B2-19336</strain>
    </source>
</reference>
<dbReference type="GO" id="GO:0008977">
    <property type="term" value="F:prephenate dehydrogenase (NAD+) activity"/>
    <property type="evidence" value="ECO:0007669"/>
    <property type="project" value="InterPro"/>
</dbReference>
<dbReference type="PANTHER" id="PTHR21363">
    <property type="entry name" value="PREPHENATE DEHYDROGENASE"/>
    <property type="match status" value="1"/>
</dbReference>
<organism evidence="3 4">
    <name type="scientific">Mailhella massiliensis</name>
    <dbReference type="NCBI Taxonomy" id="1903261"/>
    <lineage>
        <taxon>Bacteria</taxon>
        <taxon>Pseudomonadati</taxon>
        <taxon>Thermodesulfobacteriota</taxon>
        <taxon>Desulfovibrionia</taxon>
        <taxon>Desulfovibrionales</taxon>
        <taxon>Desulfovibrionaceae</taxon>
        <taxon>Mailhella</taxon>
    </lineage>
</organism>
<dbReference type="SUPFAM" id="SSF51735">
    <property type="entry name" value="NAD(P)-binding Rossmann-fold domains"/>
    <property type="match status" value="1"/>
</dbReference>
<keyword evidence="1" id="KW-0560">Oxidoreductase</keyword>
<dbReference type="InterPro" id="IPR008927">
    <property type="entry name" value="6-PGluconate_DH-like_C_sf"/>
</dbReference>
<dbReference type="EMBL" id="DYZA01000145">
    <property type="protein sequence ID" value="HJD97432.1"/>
    <property type="molecule type" value="Genomic_DNA"/>
</dbReference>
<evidence type="ECO:0000313" key="4">
    <source>
        <dbReference type="Proteomes" id="UP000698963"/>
    </source>
</evidence>
<reference evidence="3" key="2">
    <citation type="submission" date="2021-09" db="EMBL/GenBank/DDBJ databases">
        <authorList>
            <person name="Gilroy R."/>
        </authorList>
    </citation>
    <scope>NUCLEOTIDE SEQUENCE</scope>
    <source>
        <strain evidence="3">ChiGjej2B2-19336</strain>
    </source>
</reference>
<dbReference type="PANTHER" id="PTHR21363:SF0">
    <property type="entry name" value="PREPHENATE DEHYDROGENASE [NADP(+)]"/>
    <property type="match status" value="1"/>
</dbReference>
<dbReference type="GO" id="GO:0070403">
    <property type="term" value="F:NAD+ binding"/>
    <property type="evidence" value="ECO:0007669"/>
    <property type="project" value="InterPro"/>
</dbReference>
<evidence type="ECO:0000313" key="3">
    <source>
        <dbReference type="EMBL" id="HJD97432.1"/>
    </source>
</evidence>
<gene>
    <name evidence="3" type="ORF">K8W16_07285</name>
</gene>
<dbReference type="SUPFAM" id="SSF48179">
    <property type="entry name" value="6-phosphogluconate dehydrogenase C-terminal domain-like"/>
    <property type="match status" value="1"/>
</dbReference>
<feature type="domain" description="Prephenate/arogenate dehydrogenase" evidence="2">
    <location>
        <begin position="3"/>
        <end position="270"/>
    </location>
</feature>
<dbReference type="InterPro" id="IPR050812">
    <property type="entry name" value="Preph/Arog_dehydrog"/>
</dbReference>
<dbReference type="PROSITE" id="PS51176">
    <property type="entry name" value="PDH_ADH"/>
    <property type="match status" value="1"/>
</dbReference>
<dbReference type="Pfam" id="PF02153">
    <property type="entry name" value="PDH_N"/>
    <property type="match status" value="1"/>
</dbReference>
<proteinExistence type="predicted"/>